<proteinExistence type="predicted"/>
<dbReference type="Proteomes" id="UP000078348">
    <property type="component" value="Unassembled WGS sequence"/>
</dbReference>
<feature type="transmembrane region" description="Helical" evidence="1">
    <location>
        <begin position="187"/>
        <end position="206"/>
    </location>
</feature>
<accession>A0A196SN54</accession>
<evidence type="ECO:0000313" key="3">
    <source>
        <dbReference type="EMBL" id="OAO17671.1"/>
    </source>
</evidence>
<gene>
    <name evidence="3" type="ORF">AV274_0614</name>
</gene>
<dbReference type="AlphaFoldDB" id="A0A196SN54"/>
<feature type="signal peptide" evidence="2">
    <location>
        <begin position="1"/>
        <end position="16"/>
    </location>
</feature>
<name>A0A196SN54_BLAHN</name>
<sequence length="212" mass="24121">MKSPILLCLVFTCVFARIPFLEKVFTPQEVKEGNNNYYLGEVTNSTFYPFQRTIIINNTLPDYYLKVTHNESFLVINSQFLTTEIDGEMTPLFSTPLNSSILTVRLQTRPCYPYQGGPYYRNNETIPYGDTNNELVQTRVTSEDGFLNMTVSRPWAARVSDEQSVVISESSQGIILCTNVKWREVDGAFSSVVSMTALFTVVGLIVRQLFFE</sequence>
<reference evidence="3 4" key="1">
    <citation type="submission" date="2016-05" db="EMBL/GenBank/DDBJ databases">
        <title>Nuclear genome of Blastocystis sp. subtype 1 NandII.</title>
        <authorList>
            <person name="Gentekaki E."/>
            <person name="Curtis B."/>
            <person name="Stairs C."/>
            <person name="Eme L."/>
            <person name="Herman E."/>
            <person name="Klimes V."/>
            <person name="Arias M.C."/>
            <person name="Elias M."/>
            <person name="Hilliou F."/>
            <person name="Klute M."/>
            <person name="Malik S.-B."/>
            <person name="Pightling A."/>
            <person name="Rachubinski R."/>
            <person name="Salas D."/>
            <person name="Schlacht A."/>
            <person name="Suga H."/>
            <person name="Archibald J."/>
            <person name="Ball S.G."/>
            <person name="Clark G."/>
            <person name="Dacks J."/>
            <person name="Van Der Giezen M."/>
            <person name="Tsaousis A."/>
            <person name="Roger A."/>
        </authorList>
    </citation>
    <scope>NUCLEOTIDE SEQUENCE [LARGE SCALE GENOMIC DNA]</scope>
    <source>
        <strain evidence="4">ATCC 50177 / NandII</strain>
    </source>
</reference>
<evidence type="ECO:0000256" key="2">
    <source>
        <dbReference type="SAM" id="SignalP"/>
    </source>
</evidence>
<organism evidence="3 4">
    <name type="scientific">Blastocystis sp. subtype 1 (strain ATCC 50177 / NandII)</name>
    <dbReference type="NCBI Taxonomy" id="478820"/>
    <lineage>
        <taxon>Eukaryota</taxon>
        <taxon>Sar</taxon>
        <taxon>Stramenopiles</taxon>
        <taxon>Bigyra</taxon>
        <taxon>Opalozoa</taxon>
        <taxon>Opalinata</taxon>
        <taxon>Blastocystidae</taxon>
        <taxon>Blastocystis</taxon>
    </lineage>
</organism>
<evidence type="ECO:0000256" key="1">
    <source>
        <dbReference type="SAM" id="Phobius"/>
    </source>
</evidence>
<keyword evidence="1" id="KW-1133">Transmembrane helix</keyword>
<comment type="caution">
    <text evidence="3">The sequence shown here is derived from an EMBL/GenBank/DDBJ whole genome shotgun (WGS) entry which is preliminary data.</text>
</comment>
<keyword evidence="1" id="KW-0812">Transmembrane</keyword>
<evidence type="ECO:0000313" key="4">
    <source>
        <dbReference type="Proteomes" id="UP000078348"/>
    </source>
</evidence>
<keyword evidence="1" id="KW-0472">Membrane</keyword>
<keyword evidence="4" id="KW-1185">Reference proteome</keyword>
<dbReference type="EMBL" id="LXWW01000022">
    <property type="protein sequence ID" value="OAO17671.1"/>
    <property type="molecule type" value="Genomic_DNA"/>
</dbReference>
<keyword evidence="2" id="KW-0732">Signal</keyword>
<protein>
    <submittedName>
        <fullName evidence="3">Uncharacterized protein</fullName>
    </submittedName>
</protein>
<feature type="chain" id="PRO_5008274733" evidence="2">
    <location>
        <begin position="17"/>
        <end position="212"/>
    </location>
</feature>